<evidence type="ECO:0000313" key="1">
    <source>
        <dbReference type="EMBL" id="JAH92064.1"/>
    </source>
</evidence>
<organism evidence="1">
    <name type="scientific">Anguilla anguilla</name>
    <name type="common">European freshwater eel</name>
    <name type="synonym">Muraena anguilla</name>
    <dbReference type="NCBI Taxonomy" id="7936"/>
    <lineage>
        <taxon>Eukaryota</taxon>
        <taxon>Metazoa</taxon>
        <taxon>Chordata</taxon>
        <taxon>Craniata</taxon>
        <taxon>Vertebrata</taxon>
        <taxon>Euteleostomi</taxon>
        <taxon>Actinopterygii</taxon>
        <taxon>Neopterygii</taxon>
        <taxon>Teleostei</taxon>
        <taxon>Anguilliformes</taxon>
        <taxon>Anguillidae</taxon>
        <taxon>Anguilla</taxon>
    </lineage>
</organism>
<dbReference type="EMBL" id="GBXM01016513">
    <property type="protein sequence ID" value="JAH92064.1"/>
    <property type="molecule type" value="Transcribed_RNA"/>
</dbReference>
<reference evidence="1" key="1">
    <citation type="submission" date="2014-11" db="EMBL/GenBank/DDBJ databases">
        <authorList>
            <person name="Amaro Gonzalez C."/>
        </authorList>
    </citation>
    <scope>NUCLEOTIDE SEQUENCE</scope>
</reference>
<reference evidence="1" key="2">
    <citation type="journal article" date="2015" name="Fish Shellfish Immunol.">
        <title>Early steps in the European eel (Anguilla anguilla)-Vibrio vulnificus interaction in the gills: Role of the RtxA13 toxin.</title>
        <authorList>
            <person name="Callol A."/>
            <person name="Pajuelo D."/>
            <person name="Ebbesson L."/>
            <person name="Teles M."/>
            <person name="MacKenzie S."/>
            <person name="Amaro C."/>
        </authorList>
    </citation>
    <scope>NUCLEOTIDE SEQUENCE</scope>
</reference>
<dbReference type="AlphaFoldDB" id="A0A0E9WNS3"/>
<sequence>MSCVFMFRIKQRETCTKFGCEKTQVIWYVKIVTVDKLLSLFIYIQLKASLSIDQQLPVGNTITGNNATSTR</sequence>
<protein>
    <submittedName>
        <fullName evidence="1">Uncharacterized protein</fullName>
    </submittedName>
</protein>
<name>A0A0E9WNS3_ANGAN</name>
<proteinExistence type="predicted"/>
<accession>A0A0E9WNS3</accession>